<dbReference type="HAMAP" id="MF_00236">
    <property type="entry name" value="TatA_E"/>
    <property type="match status" value="1"/>
</dbReference>
<protein>
    <recommendedName>
        <fullName evidence="9">Sec-independent protein translocase protein TatA</fullName>
    </recommendedName>
</protein>
<accession>A0ABX5XN62</accession>
<evidence type="ECO:0000256" key="9">
    <source>
        <dbReference type="HAMAP-Rule" id="MF_00236"/>
    </source>
</evidence>
<evidence type="ECO:0000256" key="10">
    <source>
        <dbReference type="SAM" id="MobiDB-lite"/>
    </source>
</evidence>
<gene>
    <name evidence="9" type="primary">tatA</name>
    <name evidence="11" type="ORF">TBK1r_22820</name>
</gene>
<comment type="subcellular location">
    <subcellularLocation>
        <location evidence="1 9">Cell membrane</location>
        <topology evidence="1 9">Single-pass membrane protein</topology>
    </subcellularLocation>
</comment>
<evidence type="ECO:0000256" key="7">
    <source>
        <dbReference type="ARBA" id="ARBA00023010"/>
    </source>
</evidence>
<sequence>MSVCGFASGLYAIGLYAIGFPGMPEMLIVLFLALLLFGGAKLPGLMRNLGKSANEFKRGMNESADDDELSDKKSDE</sequence>
<evidence type="ECO:0000256" key="4">
    <source>
        <dbReference type="ARBA" id="ARBA00022692"/>
    </source>
</evidence>
<evidence type="ECO:0000256" key="1">
    <source>
        <dbReference type="ARBA" id="ARBA00004162"/>
    </source>
</evidence>
<evidence type="ECO:0000313" key="11">
    <source>
        <dbReference type="EMBL" id="QDV83344.1"/>
    </source>
</evidence>
<evidence type="ECO:0000256" key="6">
    <source>
        <dbReference type="ARBA" id="ARBA00022989"/>
    </source>
</evidence>
<evidence type="ECO:0000256" key="3">
    <source>
        <dbReference type="ARBA" id="ARBA00022475"/>
    </source>
</evidence>
<keyword evidence="6 9" id="KW-1133">Transmembrane helix</keyword>
<dbReference type="Gene3D" id="1.20.5.3310">
    <property type="match status" value="1"/>
</dbReference>
<proteinExistence type="inferred from homology"/>
<comment type="similarity">
    <text evidence="9">Belongs to the TatA/E family.</text>
</comment>
<dbReference type="EMBL" id="CP036432">
    <property type="protein sequence ID" value="QDV83344.1"/>
    <property type="molecule type" value="Genomic_DNA"/>
</dbReference>
<evidence type="ECO:0000313" key="12">
    <source>
        <dbReference type="Proteomes" id="UP000318081"/>
    </source>
</evidence>
<keyword evidence="7 9" id="KW-0811">Translocation</keyword>
<dbReference type="InterPro" id="IPR006312">
    <property type="entry name" value="TatA/E"/>
</dbReference>
<comment type="function">
    <text evidence="9">Part of the twin-arginine translocation (Tat) system that transports large folded proteins containing a characteristic twin-arginine motif in their signal peptide across membranes. TatA could form the protein-conducting channel of the Tat system.</text>
</comment>
<dbReference type="RefSeq" id="WP_145210063.1">
    <property type="nucleotide sequence ID" value="NZ_CP036432.1"/>
</dbReference>
<organism evidence="11 12">
    <name type="scientific">Stieleria magnilauensis</name>
    <dbReference type="NCBI Taxonomy" id="2527963"/>
    <lineage>
        <taxon>Bacteria</taxon>
        <taxon>Pseudomonadati</taxon>
        <taxon>Planctomycetota</taxon>
        <taxon>Planctomycetia</taxon>
        <taxon>Pirellulales</taxon>
        <taxon>Pirellulaceae</taxon>
        <taxon>Stieleria</taxon>
    </lineage>
</organism>
<comment type="subunit">
    <text evidence="9">Forms a complex with TatC.</text>
</comment>
<reference evidence="11 12" key="1">
    <citation type="submission" date="2019-02" db="EMBL/GenBank/DDBJ databases">
        <title>Deep-cultivation of Planctomycetes and their phenomic and genomic characterization uncovers novel biology.</title>
        <authorList>
            <person name="Wiegand S."/>
            <person name="Jogler M."/>
            <person name="Boedeker C."/>
            <person name="Pinto D."/>
            <person name="Vollmers J."/>
            <person name="Rivas-Marin E."/>
            <person name="Kohn T."/>
            <person name="Peeters S.H."/>
            <person name="Heuer A."/>
            <person name="Rast P."/>
            <person name="Oberbeckmann S."/>
            <person name="Bunk B."/>
            <person name="Jeske O."/>
            <person name="Meyerdierks A."/>
            <person name="Storesund J.E."/>
            <person name="Kallscheuer N."/>
            <person name="Luecker S."/>
            <person name="Lage O.M."/>
            <person name="Pohl T."/>
            <person name="Merkel B.J."/>
            <person name="Hornburger P."/>
            <person name="Mueller R.-W."/>
            <person name="Bruemmer F."/>
            <person name="Labrenz M."/>
            <person name="Spormann A.M."/>
            <person name="Op den Camp H."/>
            <person name="Overmann J."/>
            <person name="Amann R."/>
            <person name="Jetten M.S.M."/>
            <person name="Mascher T."/>
            <person name="Medema M.H."/>
            <person name="Devos D.P."/>
            <person name="Kaster A.-K."/>
            <person name="Ovreas L."/>
            <person name="Rohde M."/>
            <person name="Galperin M.Y."/>
            <person name="Jogler C."/>
        </authorList>
    </citation>
    <scope>NUCLEOTIDE SEQUENCE [LARGE SCALE GENOMIC DNA]</scope>
    <source>
        <strain evidence="11 12">TBK1r</strain>
    </source>
</reference>
<name>A0ABX5XN62_9BACT</name>
<keyword evidence="5 9" id="KW-0653">Protein transport</keyword>
<evidence type="ECO:0000256" key="5">
    <source>
        <dbReference type="ARBA" id="ARBA00022927"/>
    </source>
</evidence>
<keyword evidence="12" id="KW-1185">Reference proteome</keyword>
<dbReference type="InterPro" id="IPR003369">
    <property type="entry name" value="TatA/B/E"/>
</dbReference>
<dbReference type="PANTHER" id="PTHR42982:SF1">
    <property type="entry name" value="SEC-INDEPENDENT PROTEIN TRANSLOCASE PROTEIN TATA"/>
    <property type="match status" value="1"/>
</dbReference>
<dbReference type="Proteomes" id="UP000318081">
    <property type="component" value="Chromosome"/>
</dbReference>
<keyword evidence="3 9" id="KW-1003">Cell membrane</keyword>
<keyword evidence="4 9" id="KW-0812">Transmembrane</keyword>
<dbReference type="NCBIfam" id="TIGR01411">
    <property type="entry name" value="tatAE"/>
    <property type="match status" value="1"/>
</dbReference>
<feature type="region of interest" description="Disordered" evidence="10">
    <location>
        <begin position="57"/>
        <end position="76"/>
    </location>
</feature>
<evidence type="ECO:0000256" key="2">
    <source>
        <dbReference type="ARBA" id="ARBA00022448"/>
    </source>
</evidence>
<evidence type="ECO:0000256" key="8">
    <source>
        <dbReference type="ARBA" id="ARBA00023136"/>
    </source>
</evidence>
<dbReference type="PANTHER" id="PTHR42982">
    <property type="entry name" value="SEC-INDEPENDENT PROTEIN TRANSLOCASE PROTEIN TATA"/>
    <property type="match status" value="1"/>
</dbReference>
<keyword evidence="8 9" id="KW-0472">Membrane</keyword>
<dbReference type="Pfam" id="PF02416">
    <property type="entry name" value="TatA_B_E"/>
    <property type="match status" value="1"/>
</dbReference>
<keyword evidence="2 9" id="KW-0813">Transport</keyword>